<organism evidence="1 2">
    <name type="scientific">Nonomuraea glycinis</name>
    <dbReference type="NCBI Taxonomy" id="2047744"/>
    <lineage>
        <taxon>Bacteria</taxon>
        <taxon>Bacillati</taxon>
        <taxon>Actinomycetota</taxon>
        <taxon>Actinomycetes</taxon>
        <taxon>Streptosporangiales</taxon>
        <taxon>Streptosporangiaceae</taxon>
        <taxon>Nonomuraea</taxon>
    </lineage>
</organism>
<dbReference type="SUPFAM" id="SSF50969">
    <property type="entry name" value="YVTN repeat-like/Quinoprotein amine dehydrogenase"/>
    <property type="match status" value="1"/>
</dbReference>
<protein>
    <recommendedName>
        <fullName evidence="3">WD40 repeat domain-containing protein</fullName>
    </recommendedName>
</protein>
<accession>A0A918EAL9</accession>
<dbReference type="Gene3D" id="2.130.10.10">
    <property type="entry name" value="YVTN repeat-like/Quinoprotein amine dehydrogenase"/>
    <property type="match status" value="2"/>
</dbReference>
<reference evidence="1" key="2">
    <citation type="submission" date="2020-09" db="EMBL/GenBank/DDBJ databases">
        <authorList>
            <person name="Sun Q."/>
            <person name="Zhou Y."/>
        </authorList>
    </citation>
    <scope>NUCLEOTIDE SEQUENCE</scope>
    <source>
        <strain evidence="1">CGMCC 4.7430</strain>
    </source>
</reference>
<reference evidence="1" key="1">
    <citation type="journal article" date="2014" name="Int. J. Syst. Evol. Microbiol.">
        <title>Complete genome sequence of Corynebacterium casei LMG S-19264T (=DSM 44701T), isolated from a smear-ripened cheese.</title>
        <authorList>
            <consortium name="US DOE Joint Genome Institute (JGI-PGF)"/>
            <person name="Walter F."/>
            <person name="Albersmeier A."/>
            <person name="Kalinowski J."/>
            <person name="Ruckert C."/>
        </authorList>
    </citation>
    <scope>NUCLEOTIDE SEQUENCE</scope>
    <source>
        <strain evidence="1">CGMCC 4.7430</strain>
    </source>
</reference>
<dbReference type="Proteomes" id="UP000660745">
    <property type="component" value="Unassembled WGS sequence"/>
</dbReference>
<dbReference type="InterPro" id="IPR015943">
    <property type="entry name" value="WD40/YVTN_repeat-like_dom_sf"/>
</dbReference>
<evidence type="ECO:0000313" key="2">
    <source>
        <dbReference type="Proteomes" id="UP000660745"/>
    </source>
</evidence>
<name>A0A918EAL9_9ACTN</name>
<sequence length="884" mass="97156">MKITNKTERALSDALGAQDWAAFEPVRDLPPLRAALQELERAHGVTEAHRLATKRIRERGALLRHPDVHRVEISSQALSPSGRYLAVGDFGGDDYEAGATLQIWEVATGRCVNVIDGIVGGIGWPGYGETIEWSACETRLAVEYRASNVGVWDPFGAGTEPIATVRLTYNGRPDPFALSPDGLRAYVMDEDSETYGSIVEFSSLETTTVPAVSDEEEEEDEDYDEEGFVLRWPVWSRDGKRLYGSLGDGRVCSIDVASGEVSWIVQADKNNRWPSTAWSRDETLLAYHRDGELVIADAVTGRDIASGPGYFDVSFQSVHLSWGTRLAVVVPAGHDAERPRVGIVDRTGQCRYDLDVAVRAPGGDLEVGAWAWAPDGDRAACLTADGRIEVWSLDDEHAERLRAFDAPEKATGLHWGADDVLVAVGPTVLRFLRADTGEVIGDFTLLRQPVAPRPLLLDGGDIGERIRRGPNPTFALDEETWAVAFPEGVVIAPPEREGDLASTLAWAVDRRYAWPVHWGRLDVFPDAPTAAERVHEPLREDLEPFRGRAVRMPEPGGWPPPPGAATVDDVFRVFLEAVVEYGVDQSPWPGEALHEAALIRARRGEPDGVRVLVKASPEGRRPFVAAEAAMVLAAAGLPDDARPLFADHETACEALWDEPVWYAMMWGGQARAGAAVGGAYAALGDRERANRWFERAREALREQHGGWDHRLPVVWALLECGREDEARALLDEGTGDPGHHAGVPFVGYALRTGRADLAERILRDAKNWFDERTVAHLLRQYGQTELSHEWAERNGLAIVEPGDPVDEDLARRYAEITRIPPAQRQGPTVDLLLQAAERGRLSAVLDLLPKVPMPSYGGISSYDRPYAAFSALRIVTTGLDHEIW</sequence>
<dbReference type="InterPro" id="IPR011044">
    <property type="entry name" value="Quino_amine_DH_bsu"/>
</dbReference>
<evidence type="ECO:0000313" key="1">
    <source>
        <dbReference type="EMBL" id="GGP16450.1"/>
    </source>
</evidence>
<dbReference type="RefSeq" id="WP_189144009.1">
    <property type="nucleotide sequence ID" value="NZ_BMNK01000021.1"/>
</dbReference>
<comment type="caution">
    <text evidence="1">The sequence shown here is derived from an EMBL/GenBank/DDBJ whole genome shotgun (WGS) entry which is preliminary data.</text>
</comment>
<dbReference type="AlphaFoldDB" id="A0A918EAL9"/>
<dbReference type="EMBL" id="BMNK01000021">
    <property type="protein sequence ID" value="GGP16450.1"/>
    <property type="molecule type" value="Genomic_DNA"/>
</dbReference>
<keyword evidence="2" id="KW-1185">Reference proteome</keyword>
<gene>
    <name evidence="1" type="ORF">GCM10012278_80280</name>
</gene>
<evidence type="ECO:0008006" key="3">
    <source>
        <dbReference type="Google" id="ProtNLM"/>
    </source>
</evidence>
<dbReference type="SUPFAM" id="SSF82171">
    <property type="entry name" value="DPP6 N-terminal domain-like"/>
    <property type="match status" value="1"/>
</dbReference>
<proteinExistence type="predicted"/>